<keyword evidence="1" id="KW-0472">Membrane</keyword>
<feature type="transmembrane region" description="Helical" evidence="1">
    <location>
        <begin position="28"/>
        <end position="46"/>
    </location>
</feature>
<dbReference type="PANTHER" id="PTHR42951:SF4">
    <property type="entry name" value="ACYL-COENZYME A THIOESTERASE MBLAC2"/>
    <property type="match status" value="1"/>
</dbReference>
<dbReference type="PANTHER" id="PTHR42951">
    <property type="entry name" value="METALLO-BETA-LACTAMASE DOMAIN-CONTAINING"/>
    <property type="match status" value="1"/>
</dbReference>
<sequence length="412" mass="46309">MSVIKPPSAAEHHHDRAGREPAVIQGDVIVLFLLIGVCIWIWHAAFRKAPELEAPRGFMQRQLDACPFTIRQINKTTYLIRELDRFVSLATLSRVYHHLHPQDENPHVYVKKHTQILPDGRSATLLIVNDTGCGTSASSKLSRTGQWNIRTFIDHHLNPSSSIPYLVILSHCHYDHILGLNPILRPAHMTHSTRTQIVSSAHDPSFISPANLRKHSLCGELGLRLPPYQTGVWAAHHQSLEVVHPKLGATMALPITTLHTPGHTPDSLSWYDAEERALYVGDAFYEAPAPILFPSEGDLKQWWDSVDMLVAFVRGQNAEQNANIAQSRVTLSAGHVTAGVDALRCLLEVKEFMRRVLRNGVHFEEEPMKRGERFGSWREEGGRFCLGAPLRLVEEGRKAIPVNDWMESVELV</sequence>
<proteinExistence type="predicted"/>
<comment type="caution">
    <text evidence="3">The sequence shown here is derived from an EMBL/GenBank/DDBJ whole genome shotgun (WGS) entry which is preliminary data.</text>
</comment>
<evidence type="ECO:0000256" key="1">
    <source>
        <dbReference type="SAM" id="Phobius"/>
    </source>
</evidence>
<dbReference type="SMART" id="SM00849">
    <property type="entry name" value="Lactamase_B"/>
    <property type="match status" value="1"/>
</dbReference>
<dbReference type="AlphaFoldDB" id="A0A9W9DCJ5"/>
<dbReference type="InterPro" id="IPR001279">
    <property type="entry name" value="Metallo-B-lactamas"/>
</dbReference>
<dbReference type="EMBL" id="JAPEVA010000003">
    <property type="protein sequence ID" value="KAJ4412236.1"/>
    <property type="molecule type" value="Genomic_DNA"/>
</dbReference>
<evidence type="ECO:0000313" key="3">
    <source>
        <dbReference type="EMBL" id="KAJ4412236.1"/>
    </source>
</evidence>
<dbReference type="InterPro" id="IPR050855">
    <property type="entry name" value="NDM-1-like"/>
</dbReference>
<organism evidence="3 4">
    <name type="scientific">Didymella pomorum</name>
    <dbReference type="NCBI Taxonomy" id="749634"/>
    <lineage>
        <taxon>Eukaryota</taxon>
        <taxon>Fungi</taxon>
        <taxon>Dikarya</taxon>
        <taxon>Ascomycota</taxon>
        <taxon>Pezizomycotina</taxon>
        <taxon>Dothideomycetes</taxon>
        <taxon>Pleosporomycetidae</taxon>
        <taxon>Pleosporales</taxon>
        <taxon>Pleosporineae</taxon>
        <taxon>Didymellaceae</taxon>
        <taxon>Didymella</taxon>
    </lineage>
</organism>
<dbReference type="Pfam" id="PF00753">
    <property type="entry name" value="Lactamase_B"/>
    <property type="match status" value="1"/>
</dbReference>
<dbReference type="OrthoDB" id="3341310at2759"/>
<gene>
    <name evidence="3" type="ORF">N0V91_000705</name>
</gene>
<accession>A0A9W9DCJ5</accession>
<reference evidence="3" key="1">
    <citation type="submission" date="2022-10" db="EMBL/GenBank/DDBJ databases">
        <title>Tapping the CABI collections for fungal endophytes: first genome assemblies for Collariella, Neodidymelliopsis, Ascochyta clinopodiicola, Didymella pomorum, Didymosphaeria variabile, Neocosmospora piperis and Neocucurbitaria cava.</title>
        <authorList>
            <person name="Hill R."/>
        </authorList>
    </citation>
    <scope>NUCLEOTIDE SEQUENCE</scope>
    <source>
        <strain evidence="3">IMI 355091</strain>
    </source>
</reference>
<keyword evidence="4" id="KW-1185">Reference proteome</keyword>
<keyword evidence="1" id="KW-0812">Transmembrane</keyword>
<protein>
    <recommendedName>
        <fullName evidence="2">Metallo-beta-lactamase domain-containing protein</fullName>
    </recommendedName>
</protein>
<dbReference type="InterPro" id="IPR036866">
    <property type="entry name" value="RibonucZ/Hydroxyglut_hydro"/>
</dbReference>
<evidence type="ECO:0000313" key="4">
    <source>
        <dbReference type="Proteomes" id="UP001140510"/>
    </source>
</evidence>
<evidence type="ECO:0000259" key="2">
    <source>
        <dbReference type="SMART" id="SM00849"/>
    </source>
</evidence>
<feature type="domain" description="Metallo-beta-lactamase" evidence="2">
    <location>
        <begin position="74"/>
        <end position="314"/>
    </location>
</feature>
<dbReference type="SUPFAM" id="SSF56281">
    <property type="entry name" value="Metallo-hydrolase/oxidoreductase"/>
    <property type="match status" value="1"/>
</dbReference>
<name>A0A9W9DCJ5_9PLEO</name>
<dbReference type="CDD" id="cd06262">
    <property type="entry name" value="metallo-hydrolase-like_MBL-fold"/>
    <property type="match status" value="1"/>
</dbReference>
<dbReference type="Proteomes" id="UP001140510">
    <property type="component" value="Unassembled WGS sequence"/>
</dbReference>
<dbReference type="Gene3D" id="3.60.15.10">
    <property type="entry name" value="Ribonuclease Z/Hydroxyacylglutathione hydrolase-like"/>
    <property type="match status" value="1"/>
</dbReference>
<keyword evidence="1" id="KW-1133">Transmembrane helix</keyword>